<proteinExistence type="predicted"/>
<reference evidence="2 3" key="1">
    <citation type="submission" date="2020-08" db="EMBL/GenBank/DDBJ databases">
        <title>Genomic Encyclopedia of Type Strains, Phase IV (KMG-IV): sequencing the most valuable type-strain genomes for metagenomic binning, comparative biology and taxonomic classification.</title>
        <authorList>
            <person name="Goeker M."/>
        </authorList>
    </citation>
    <scope>NUCLEOTIDE SEQUENCE [LARGE SCALE GENOMIC DNA]</scope>
    <source>
        <strain evidence="2 3">DSM 22359</strain>
    </source>
</reference>
<evidence type="ECO:0000313" key="2">
    <source>
        <dbReference type="EMBL" id="MBB5320845.1"/>
    </source>
</evidence>
<evidence type="ECO:0008006" key="4">
    <source>
        <dbReference type="Google" id="ProtNLM"/>
    </source>
</evidence>
<keyword evidence="1" id="KW-1133">Transmembrane helix</keyword>
<feature type="transmembrane region" description="Helical" evidence="1">
    <location>
        <begin position="117"/>
        <end position="136"/>
    </location>
</feature>
<dbReference type="AlphaFoldDB" id="A0A840UEJ8"/>
<name>A0A840UEJ8_9GAMM</name>
<feature type="transmembrane region" description="Helical" evidence="1">
    <location>
        <begin position="78"/>
        <end position="97"/>
    </location>
</feature>
<dbReference type="EMBL" id="JACHFE010000003">
    <property type="protein sequence ID" value="MBB5320845.1"/>
    <property type="molecule type" value="Genomic_DNA"/>
</dbReference>
<dbReference type="RefSeq" id="WP_183701063.1">
    <property type="nucleotide sequence ID" value="NZ_JACHFE010000003.1"/>
</dbReference>
<dbReference type="Proteomes" id="UP000591735">
    <property type="component" value="Unassembled WGS sequence"/>
</dbReference>
<evidence type="ECO:0000313" key="3">
    <source>
        <dbReference type="Proteomes" id="UP000591735"/>
    </source>
</evidence>
<keyword evidence="1" id="KW-0812">Transmembrane</keyword>
<keyword evidence="1" id="KW-0472">Membrane</keyword>
<feature type="transmembrane region" description="Helical" evidence="1">
    <location>
        <begin position="148"/>
        <end position="171"/>
    </location>
</feature>
<keyword evidence="3" id="KW-1185">Reference proteome</keyword>
<evidence type="ECO:0000256" key="1">
    <source>
        <dbReference type="SAM" id="Phobius"/>
    </source>
</evidence>
<gene>
    <name evidence="2" type="ORF">HNR38_001331</name>
</gene>
<sequence length="183" mass="19680">MDTEHHHTLLPKRPMGVPMKVSVVVSAGLLLILLALNQPLHSSAAPQGMISFQLAATAEQAHAILRGWNDSELTLARMALWLDFLFIVAYLATLLQLTRLCTRDRPGVRERMIARGVRVLFVVAGLSDAAENIALLNNLGPATDSMSLTASLLALTKYTGLMLGAAGLVVVRASRRHPLSPSA</sequence>
<organism evidence="2 3">
    <name type="scientific">Marinobacter oulmenensis</name>
    <dbReference type="NCBI Taxonomy" id="643747"/>
    <lineage>
        <taxon>Bacteria</taxon>
        <taxon>Pseudomonadati</taxon>
        <taxon>Pseudomonadota</taxon>
        <taxon>Gammaproteobacteria</taxon>
        <taxon>Pseudomonadales</taxon>
        <taxon>Marinobacteraceae</taxon>
        <taxon>Marinobacter</taxon>
    </lineage>
</organism>
<protein>
    <recommendedName>
        <fullName evidence="4">DUF4149 domain-containing protein</fullName>
    </recommendedName>
</protein>
<accession>A0A840UEJ8</accession>
<comment type="caution">
    <text evidence="2">The sequence shown here is derived from an EMBL/GenBank/DDBJ whole genome shotgun (WGS) entry which is preliminary data.</text>
</comment>